<dbReference type="GeneID" id="94685436"/>
<protein>
    <submittedName>
        <fullName evidence="1">OsmC family protein</fullName>
    </submittedName>
</protein>
<gene>
    <name evidence="1" type="ORF">LZG35_12645</name>
</gene>
<reference evidence="1" key="1">
    <citation type="submission" date="2022-01" db="EMBL/GenBank/DDBJ databases">
        <authorList>
            <person name="Karlyshev A.V."/>
            <person name="Jaspars M."/>
        </authorList>
    </citation>
    <scope>NUCLEOTIDE SEQUENCE</scope>
    <source>
        <strain evidence="1">AGSA3-2</strain>
    </source>
</reference>
<name>A0A9Q3ZFD8_9GAMM</name>
<proteinExistence type="predicted"/>
<dbReference type="KEGG" id="axe:P40_03335"/>
<evidence type="ECO:0000313" key="1">
    <source>
        <dbReference type="EMBL" id="MCE7509491.1"/>
    </source>
</evidence>
<dbReference type="Proteomes" id="UP001107961">
    <property type="component" value="Unassembled WGS sequence"/>
</dbReference>
<dbReference type="InterPro" id="IPR036102">
    <property type="entry name" value="OsmC/Ohrsf"/>
</dbReference>
<accession>A0A9Q3ZFD8</accession>
<dbReference type="EMBL" id="JAJVKT010000014">
    <property type="protein sequence ID" value="MCE7509491.1"/>
    <property type="molecule type" value="Genomic_DNA"/>
</dbReference>
<organism evidence="1 2">
    <name type="scientific">Alloalcanivorax xenomutans</name>
    <dbReference type="NCBI Taxonomy" id="1094342"/>
    <lineage>
        <taxon>Bacteria</taxon>
        <taxon>Pseudomonadati</taxon>
        <taxon>Pseudomonadota</taxon>
        <taxon>Gammaproteobacteria</taxon>
        <taxon>Oceanospirillales</taxon>
        <taxon>Alcanivoracaceae</taxon>
        <taxon>Alloalcanivorax</taxon>
    </lineage>
</organism>
<dbReference type="PANTHER" id="PTHR42830:SF2">
    <property type="entry name" value="OSMC_OHR FAMILY PROTEIN"/>
    <property type="match status" value="1"/>
</dbReference>
<dbReference type="InterPro" id="IPR052707">
    <property type="entry name" value="OsmC_Ohr_Peroxiredoxin"/>
</dbReference>
<dbReference type="PANTHER" id="PTHR42830">
    <property type="entry name" value="OSMOTICALLY INDUCIBLE FAMILY PROTEIN"/>
    <property type="match status" value="1"/>
</dbReference>
<dbReference type="RefSeq" id="WP_063142327.1">
    <property type="nucleotide sequence ID" value="NZ_CBDDTQ010000003.1"/>
</dbReference>
<dbReference type="SUPFAM" id="SSF82784">
    <property type="entry name" value="OsmC-like"/>
    <property type="match status" value="1"/>
</dbReference>
<comment type="caution">
    <text evidence="1">The sequence shown here is derived from an EMBL/GenBank/DDBJ whole genome shotgun (WGS) entry which is preliminary data.</text>
</comment>
<sequence>MSEHHAAIAWTRADHPDGNGSYSRNHLATLNGGQTVQVSAAVDYQGDGNCADPEQLLVTSVSSCYMLFFLAIADVKGYRVESYKDTPVGFLEKNEEGRLAVTRVELQPTIEFADGQTPEPAELQRLHAGAHRNCFIGNSLKTKVRLRTQSAAA</sequence>
<dbReference type="InterPro" id="IPR015946">
    <property type="entry name" value="KH_dom-like_a/b"/>
</dbReference>
<keyword evidence="2" id="KW-1185">Reference proteome</keyword>
<dbReference type="AlphaFoldDB" id="A0A9Q3ZFD8"/>
<dbReference type="Gene3D" id="3.30.300.20">
    <property type="match status" value="1"/>
</dbReference>
<dbReference type="Pfam" id="PF02566">
    <property type="entry name" value="OsmC"/>
    <property type="match status" value="1"/>
</dbReference>
<evidence type="ECO:0000313" key="2">
    <source>
        <dbReference type="Proteomes" id="UP001107961"/>
    </source>
</evidence>
<dbReference type="InterPro" id="IPR003718">
    <property type="entry name" value="OsmC/Ohr_fam"/>
</dbReference>